<keyword evidence="3 5" id="KW-1133">Transmembrane helix</keyword>
<evidence type="ECO:0000256" key="3">
    <source>
        <dbReference type="ARBA" id="ARBA00022989"/>
    </source>
</evidence>
<evidence type="ECO:0000256" key="1">
    <source>
        <dbReference type="ARBA" id="ARBA00004141"/>
    </source>
</evidence>
<evidence type="ECO:0000313" key="7">
    <source>
        <dbReference type="EMBL" id="MCQ8226277.1"/>
    </source>
</evidence>
<feature type="domain" description="O-antigen ligase-related" evidence="6">
    <location>
        <begin position="199"/>
        <end position="353"/>
    </location>
</feature>
<dbReference type="Proteomes" id="UP001300015">
    <property type="component" value="Unassembled WGS sequence"/>
</dbReference>
<proteinExistence type="predicted"/>
<keyword evidence="7" id="KW-0436">Ligase</keyword>
<dbReference type="RefSeq" id="WP_256699405.1">
    <property type="nucleotide sequence ID" value="NZ_JANIET010000001.1"/>
</dbReference>
<dbReference type="PANTHER" id="PTHR37422">
    <property type="entry name" value="TEICHURONIC ACID BIOSYNTHESIS PROTEIN TUAE"/>
    <property type="match status" value="1"/>
</dbReference>
<dbReference type="GO" id="GO:0016874">
    <property type="term" value="F:ligase activity"/>
    <property type="evidence" value="ECO:0007669"/>
    <property type="project" value="UniProtKB-KW"/>
</dbReference>
<feature type="transmembrane region" description="Helical" evidence="5">
    <location>
        <begin position="239"/>
        <end position="258"/>
    </location>
</feature>
<feature type="transmembrane region" description="Helical" evidence="5">
    <location>
        <begin position="39"/>
        <end position="57"/>
    </location>
</feature>
<name>A0ABT1VH83_9GAMM</name>
<dbReference type="Pfam" id="PF04932">
    <property type="entry name" value="Wzy_C"/>
    <property type="match status" value="1"/>
</dbReference>
<feature type="transmembrane region" description="Helical" evidence="5">
    <location>
        <begin position="389"/>
        <end position="408"/>
    </location>
</feature>
<feature type="transmembrane region" description="Helical" evidence="5">
    <location>
        <begin position="337"/>
        <end position="358"/>
    </location>
</feature>
<reference evidence="7 8" key="1">
    <citation type="submission" date="2022-07" db="EMBL/GenBank/DDBJ databases">
        <title>Pantoea trifolii sp. nov. isolated from root nodules of Trifolium rubens.</title>
        <authorList>
            <person name="Kalita M."/>
            <person name="Wdowiak-Wrobel S."/>
            <person name="Marek-Kozaczuk M."/>
            <person name="Palusinska-Szysz M."/>
            <person name="Sokolowski W."/>
            <person name="Coutinho T."/>
            <person name="Hlahane L."/>
        </authorList>
    </citation>
    <scope>NUCLEOTIDE SEQUENCE [LARGE SCALE GENOMIC DNA]</scope>
    <source>
        <strain evidence="7 8">MMK2</strain>
    </source>
</reference>
<feature type="transmembrane region" description="Helical" evidence="5">
    <location>
        <begin position="12"/>
        <end position="33"/>
    </location>
</feature>
<feature type="transmembrane region" description="Helical" evidence="5">
    <location>
        <begin position="194"/>
        <end position="210"/>
    </location>
</feature>
<sequence length="415" mass="46950">MSMSVLDRNNLIMLLPWLAFASLISILPLAFIYEKGGRVIFYYCAYFSLAGLAVDFYRKKKVLLTDRKALTMLMLGIMFIGWSIYAKYLHGEKGELYFTAGKRCVLAFIIMTYIFHIYHEKYINKSFLIKCCTVSLALAFVTSSSFALLQALTSADRIVLGINRATLTAYAYSAVTLALIALILKMHDGKYKKLYFLIVSIMSLYVILLTQTRSAMVIHSLFLAYMTFRLFAVTRSIKFISVVAVLMLVAAGAGYKLIEKRLDLTLHEYQAYEKGNDRTSLGSRFTMWKTGALSFENAPLGQAQVERNKFIKSYLDAHNNKNSLALFYMNVHLHNEFIQYASLFGVVGVLVLLYFFYVFIVSELILKRTLTPIAAAGIAILLYGMTDVVLTSIEFIVIFSVLVVLLTLKEKNDAL</sequence>
<feature type="transmembrane region" description="Helical" evidence="5">
    <location>
        <begin position="96"/>
        <end position="115"/>
    </location>
</feature>
<feature type="transmembrane region" description="Helical" evidence="5">
    <location>
        <begin position="216"/>
        <end position="232"/>
    </location>
</feature>
<keyword evidence="8" id="KW-1185">Reference proteome</keyword>
<evidence type="ECO:0000313" key="8">
    <source>
        <dbReference type="Proteomes" id="UP001300015"/>
    </source>
</evidence>
<comment type="subcellular location">
    <subcellularLocation>
        <location evidence="1">Membrane</location>
        <topology evidence="1">Multi-pass membrane protein</topology>
    </subcellularLocation>
</comment>
<keyword evidence="2 5" id="KW-0812">Transmembrane</keyword>
<dbReference type="PANTHER" id="PTHR37422:SF17">
    <property type="entry name" value="O-ANTIGEN LIGASE"/>
    <property type="match status" value="1"/>
</dbReference>
<gene>
    <name evidence="7" type="ORF">NQH49_02125</name>
</gene>
<dbReference type="InterPro" id="IPR007016">
    <property type="entry name" value="O-antigen_ligase-rel_domated"/>
</dbReference>
<feature type="transmembrane region" description="Helical" evidence="5">
    <location>
        <begin position="365"/>
        <end position="383"/>
    </location>
</feature>
<dbReference type="InterPro" id="IPR051533">
    <property type="entry name" value="WaaL-like"/>
</dbReference>
<dbReference type="EMBL" id="JANIET010000001">
    <property type="protein sequence ID" value="MCQ8226277.1"/>
    <property type="molecule type" value="Genomic_DNA"/>
</dbReference>
<evidence type="ECO:0000256" key="5">
    <source>
        <dbReference type="SAM" id="Phobius"/>
    </source>
</evidence>
<comment type="caution">
    <text evidence="7">The sequence shown here is derived from an EMBL/GenBank/DDBJ whole genome shotgun (WGS) entry which is preliminary data.</text>
</comment>
<evidence type="ECO:0000256" key="4">
    <source>
        <dbReference type="ARBA" id="ARBA00023136"/>
    </source>
</evidence>
<organism evidence="7 8">
    <name type="scientific">Pantoea trifolii</name>
    <dbReference type="NCBI Taxonomy" id="2968030"/>
    <lineage>
        <taxon>Bacteria</taxon>
        <taxon>Pseudomonadati</taxon>
        <taxon>Pseudomonadota</taxon>
        <taxon>Gammaproteobacteria</taxon>
        <taxon>Enterobacterales</taxon>
        <taxon>Erwiniaceae</taxon>
        <taxon>Pantoea</taxon>
    </lineage>
</organism>
<evidence type="ECO:0000256" key="2">
    <source>
        <dbReference type="ARBA" id="ARBA00022692"/>
    </source>
</evidence>
<feature type="transmembrane region" description="Helical" evidence="5">
    <location>
        <begin position="169"/>
        <end position="187"/>
    </location>
</feature>
<feature type="transmembrane region" description="Helical" evidence="5">
    <location>
        <begin position="69"/>
        <end position="90"/>
    </location>
</feature>
<evidence type="ECO:0000259" key="6">
    <source>
        <dbReference type="Pfam" id="PF04932"/>
    </source>
</evidence>
<feature type="transmembrane region" description="Helical" evidence="5">
    <location>
        <begin position="127"/>
        <end position="149"/>
    </location>
</feature>
<protein>
    <submittedName>
        <fullName evidence="7">O-antigen ligase family protein</fullName>
    </submittedName>
</protein>
<accession>A0ABT1VH83</accession>
<keyword evidence="4 5" id="KW-0472">Membrane</keyword>